<dbReference type="EMBL" id="LSCR01000041">
    <property type="protein sequence ID" value="KXB33168.1"/>
    <property type="molecule type" value="Genomic_DNA"/>
</dbReference>
<evidence type="ECO:0008006" key="3">
    <source>
        <dbReference type="Google" id="ProtNLM"/>
    </source>
</evidence>
<accession>A0A133XQE9</accession>
<evidence type="ECO:0000313" key="1">
    <source>
        <dbReference type="EMBL" id="KXB33168.1"/>
    </source>
</evidence>
<evidence type="ECO:0000313" key="2">
    <source>
        <dbReference type="Proteomes" id="UP000070675"/>
    </source>
</evidence>
<dbReference type="PATRIC" id="fig|1393034.3.peg.1242"/>
<keyword evidence="2" id="KW-1185">Reference proteome</keyword>
<protein>
    <recommendedName>
        <fullName evidence="3">CDP-alcohol phosphatidyltransferase</fullName>
    </recommendedName>
</protein>
<name>A0A133XQE9_9ACTN</name>
<dbReference type="OrthoDB" id="3186342at2"/>
<sequence length="101" mass="11481">MGKRAQEPLELNYGELVDYLHANHSIYMKVGSAMYYLTDANFQAWRAQDTSKLNEKNHYIDCSDLVASLDEFMAVPFICGNTIKDVFASAKFYASIKGQKE</sequence>
<reference evidence="2" key="1">
    <citation type="submission" date="2016-01" db="EMBL/GenBank/DDBJ databases">
        <authorList>
            <person name="Mitreva M."/>
            <person name="Pepin K.H."/>
            <person name="Mihindukulasuriya K.A."/>
            <person name="Fulton R."/>
            <person name="Fronick C."/>
            <person name="O'Laughlin M."/>
            <person name="Miner T."/>
            <person name="Herter B."/>
            <person name="Rosa B.A."/>
            <person name="Cordes M."/>
            <person name="Tomlinson C."/>
            <person name="Wollam A."/>
            <person name="Palsikar V.B."/>
            <person name="Mardis E.R."/>
            <person name="Wilson R.K."/>
        </authorList>
    </citation>
    <scope>NUCLEOTIDE SEQUENCE [LARGE SCALE GENOMIC DNA]</scope>
    <source>
        <strain evidence="2">DNF00019</strain>
    </source>
</reference>
<comment type="caution">
    <text evidence="1">The sequence shown here is derived from an EMBL/GenBank/DDBJ whole genome shotgun (WGS) entry which is preliminary data.</text>
</comment>
<dbReference type="RefSeq" id="WP_066306262.1">
    <property type="nucleotide sequence ID" value="NZ_KQ959516.1"/>
</dbReference>
<organism evidence="1 2">
    <name type="scientific">Atopobium deltae</name>
    <dbReference type="NCBI Taxonomy" id="1393034"/>
    <lineage>
        <taxon>Bacteria</taxon>
        <taxon>Bacillati</taxon>
        <taxon>Actinomycetota</taxon>
        <taxon>Coriobacteriia</taxon>
        <taxon>Coriobacteriales</taxon>
        <taxon>Atopobiaceae</taxon>
        <taxon>Atopobium</taxon>
    </lineage>
</organism>
<proteinExistence type="predicted"/>
<dbReference type="Proteomes" id="UP000070675">
    <property type="component" value="Unassembled WGS sequence"/>
</dbReference>
<dbReference type="AlphaFoldDB" id="A0A133XQE9"/>
<gene>
    <name evidence="1" type="ORF">HMPREF3192_01274</name>
</gene>